<dbReference type="GO" id="GO:0032259">
    <property type="term" value="P:methylation"/>
    <property type="evidence" value="ECO:0007669"/>
    <property type="project" value="UniProtKB-KW"/>
</dbReference>
<dbReference type="Gene3D" id="3.90.1410.10">
    <property type="entry name" value="set domain protein methyltransferase, domain 1"/>
    <property type="match status" value="1"/>
</dbReference>
<dbReference type="EMBL" id="MCFK01002478">
    <property type="protein sequence ID" value="RKF63578.1"/>
    <property type="molecule type" value="Genomic_DNA"/>
</dbReference>
<organism evidence="4 5">
    <name type="scientific">Erysiphe neolycopersici</name>
    <dbReference type="NCBI Taxonomy" id="212602"/>
    <lineage>
        <taxon>Eukaryota</taxon>
        <taxon>Fungi</taxon>
        <taxon>Dikarya</taxon>
        <taxon>Ascomycota</taxon>
        <taxon>Pezizomycotina</taxon>
        <taxon>Leotiomycetes</taxon>
        <taxon>Erysiphales</taxon>
        <taxon>Erysiphaceae</taxon>
        <taxon>Erysiphe</taxon>
    </lineage>
</organism>
<dbReference type="InterPro" id="IPR036464">
    <property type="entry name" value="Rubisco_LSMT_subst-bd_sf"/>
</dbReference>
<keyword evidence="2" id="KW-0808">Transferase</keyword>
<evidence type="ECO:0000256" key="1">
    <source>
        <dbReference type="ARBA" id="ARBA00022603"/>
    </source>
</evidence>
<dbReference type="GO" id="GO:0016279">
    <property type="term" value="F:protein-lysine N-methyltransferase activity"/>
    <property type="evidence" value="ECO:0007669"/>
    <property type="project" value="TreeGrafter"/>
</dbReference>
<dbReference type="PANTHER" id="PTHR13271">
    <property type="entry name" value="UNCHARACTERIZED PUTATIVE METHYLTRANSFERASE"/>
    <property type="match status" value="1"/>
</dbReference>
<dbReference type="STRING" id="212602.A0A420I1L9"/>
<keyword evidence="3" id="KW-0949">S-adenosyl-L-methionine</keyword>
<dbReference type="Proteomes" id="UP000286134">
    <property type="component" value="Unassembled WGS sequence"/>
</dbReference>
<evidence type="ECO:0000256" key="2">
    <source>
        <dbReference type="ARBA" id="ARBA00022679"/>
    </source>
</evidence>
<gene>
    <name evidence="4" type="ORF">OnM2_024034</name>
</gene>
<evidence type="ECO:0000256" key="3">
    <source>
        <dbReference type="ARBA" id="ARBA00022691"/>
    </source>
</evidence>
<keyword evidence="1" id="KW-0489">Methyltransferase</keyword>
<keyword evidence="5" id="KW-1185">Reference proteome</keyword>
<evidence type="ECO:0000313" key="4">
    <source>
        <dbReference type="EMBL" id="RKF63578.1"/>
    </source>
</evidence>
<name>A0A420I1L9_9PEZI</name>
<dbReference type="InterPro" id="IPR046341">
    <property type="entry name" value="SET_dom_sf"/>
</dbReference>
<reference evidence="4 5" key="1">
    <citation type="journal article" date="2018" name="BMC Genomics">
        <title>Comparative genome analyses reveal sequence features reflecting distinct modes of host-adaptation between dicot and monocot powdery mildew.</title>
        <authorList>
            <person name="Wu Y."/>
            <person name="Ma X."/>
            <person name="Pan Z."/>
            <person name="Kale S.D."/>
            <person name="Song Y."/>
            <person name="King H."/>
            <person name="Zhang Q."/>
            <person name="Presley C."/>
            <person name="Deng X."/>
            <person name="Wei C.I."/>
            <person name="Xiao S."/>
        </authorList>
    </citation>
    <scope>NUCLEOTIDE SEQUENCE [LARGE SCALE GENOMIC DNA]</scope>
    <source>
        <strain evidence="4">UMSG2</strain>
    </source>
</reference>
<dbReference type="OrthoDB" id="441812at2759"/>
<accession>A0A420I1L9</accession>
<dbReference type="Gene3D" id="3.90.1420.10">
    <property type="entry name" value="Rubisco LSMT, substrate-binding domain"/>
    <property type="match status" value="1"/>
</dbReference>
<dbReference type="GO" id="GO:0005634">
    <property type="term" value="C:nucleus"/>
    <property type="evidence" value="ECO:0007669"/>
    <property type="project" value="TreeGrafter"/>
</dbReference>
<dbReference type="SUPFAM" id="SSF82199">
    <property type="entry name" value="SET domain"/>
    <property type="match status" value="1"/>
</dbReference>
<dbReference type="CDD" id="cd10527">
    <property type="entry name" value="SET_LSMT"/>
    <property type="match status" value="1"/>
</dbReference>
<dbReference type="InterPro" id="IPR050600">
    <property type="entry name" value="SETD3_SETD6_MTase"/>
</dbReference>
<proteinExistence type="predicted"/>
<dbReference type="PANTHER" id="PTHR13271:SF76">
    <property type="entry name" value="SET DOMAIN-CONTAINING PROTEIN 8"/>
    <property type="match status" value="1"/>
</dbReference>
<dbReference type="AlphaFoldDB" id="A0A420I1L9"/>
<sequence length="479" mass="55020">MNRQILPISALPAWAKLNNVAFKGAKVDYLGHSKCFGLIAENALVSKYADNVATLVVVPADIILSVKLVEEYAKLNYRFRELLGKAGGRSRREDIMLYLLMQLSIGPQSNEERKFGLSSPWTDYVAMLPAEIPVPTMWSSKQLRMLKGTSLEAALNAKLDTLKQEFDYLYEATKEILWCENYWWKSGKLKLHVWILLDAWFRSRSLELPVFGEAMVPCIDMVNHSKNSNSYYESTSENGVCLLLKPQEELEPNTEITINYGETKSNAEMLYSYGFIDQESQILSLTLSLHPLDDDPLSKAKFAAYPGSPILRIYFEDKYVKWNSPFIYFMCLNEEDGLEFKVLQQNDGNQILQVFWQDLDVSDKTDHFESLIIGHPLHKIFELRVITILCQRVEQQLEQIQQSDKIIEEMKIDGVASERKSYAMQLRKSERYILENFLESLGTQKDTLLASDIIKEYLSANTCTEELDNSGYESENDFS</sequence>
<protein>
    <submittedName>
        <fullName evidence="4">SET domain-containing protein 8</fullName>
    </submittedName>
</protein>
<comment type="caution">
    <text evidence="4">The sequence shown here is derived from an EMBL/GenBank/DDBJ whole genome shotgun (WGS) entry which is preliminary data.</text>
</comment>
<evidence type="ECO:0000313" key="5">
    <source>
        <dbReference type="Proteomes" id="UP000286134"/>
    </source>
</evidence>